<dbReference type="eggNOG" id="KOG0087">
    <property type="taxonomic scope" value="Eukaryota"/>
</dbReference>
<dbReference type="GO" id="GO:0016020">
    <property type="term" value="C:membrane"/>
    <property type="evidence" value="ECO:0007669"/>
    <property type="project" value="UniProtKB-SubCell"/>
</dbReference>
<dbReference type="InterPro" id="IPR001806">
    <property type="entry name" value="Small_GTPase"/>
</dbReference>
<dbReference type="SMART" id="SM00174">
    <property type="entry name" value="RHO"/>
    <property type="match status" value="1"/>
</dbReference>
<keyword evidence="6" id="KW-0449">Lipoprotein</keyword>
<dbReference type="SMART" id="SM00173">
    <property type="entry name" value="RAS"/>
    <property type="match status" value="1"/>
</dbReference>
<dbReference type="PROSITE" id="PS51421">
    <property type="entry name" value="RAS"/>
    <property type="match status" value="1"/>
</dbReference>
<keyword evidence="3" id="KW-0547">Nucleotide-binding</keyword>
<accession>G0R4T7</accession>
<dbReference type="InterPro" id="IPR005225">
    <property type="entry name" value="Small_GTP-bd"/>
</dbReference>
<dbReference type="SMART" id="SM00175">
    <property type="entry name" value="RAB"/>
    <property type="match status" value="1"/>
</dbReference>
<evidence type="ECO:0000256" key="3">
    <source>
        <dbReference type="ARBA" id="ARBA00022741"/>
    </source>
</evidence>
<dbReference type="PROSITE" id="PS51420">
    <property type="entry name" value="RHO"/>
    <property type="match status" value="1"/>
</dbReference>
<evidence type="ECO:0000256" key="6">
    <source>
        <dbReference type="ARBA" id="ARBA00023288"/>
    </source>
</evidence>
<dbReference type="PROSITE" id="PS51419">
    <property type="entry name" value="RAB"/>
    <property type="match status" value="1"/>
</dbReference>
<dbReference type="InterPro" id="IPR050209">
    <property type="entry name" value="Rab_GTPases_membrane_traffic"/>
</dbReference>
<protein>
    <submittedName>
        <fullName evidence="8">Ras-related protein ric2, putative</fullName>
    </submittedName>
</protein>
<evidence type="ECO:0000256" key="7">
    <source>
        <dbReference type="ARBA" id="ARBA00023289"/>
    </source>
</evidence>
<feature type="non-terminal residue" evidence="8">
    <location>
        <position position="1"/>
    </location>
</feature>
<organism evidence="8 9">
    <name type="scientific">Ichthyophthirius multifiliis</name>
    <name type="common">White spot disease agent</name>
    <name type="synonym">Ich</name>
    <dbReference type="NCBI Taxonomy" id="5932"/>
    <lineage>
        <taxon>Eukaryota</taxon>
        <taxon>Sar</taxon>
        <taxon>Alveolata</taxon>
        <taxon>Ciliophora</taxon>
        <taxon>Intramacronucleata</taxon>
        <taxon>Oligohymenophorea</taxon>
        <taxon>Hymenostomatida</taxon>
        <taxon>Ophryoglenina</taxon>
        <taxon>Ichthyophthirius</taxon>
    </lineage>
</organism>
<dbReference type="GO" id="GO:0005525">
    <property type="term" value="F:GTP binding"/>
    <property type="evidence" value="ECO:0007669"/>
    <property type="project" value="UniProtKB-KW"/>
</dbReference>
<sequence length="235" mass="27152">KIKIYIYKKNIYIHIYNFQIYKMQVQVQGFQPLYDYLIKIVLVGDSGVGKSNILSRFTRDQFQIDNCSTIGVEFGQRIITTENKIIQTQIWDTAGTEKFQSITQQFFRGALGVLLIYDITKQASFQQCEKLFQQIKDNVEDHTQILLVGNKTDISNLRTVSKQEGLEFAKTHKIQFIEVSALENINIDQAFMIVVQQIYELCQKSYVTVETDKKIQLKDNVDKIKIAHCCTNGVS</sequence>
<dbReference type="FunFam" id="3.40.50.300:FF:000274">
    <property type="entry name" value="ras-related protein RABA5a"/>
    <property type="match status" value="1"/>
</dbReference>
<evidence type="ECO:0000313" key="8">
    <source>
        <dbReference type="EMBL" id="EGR27525.1"/>
    </source>
</evidence>
<dbReference type="GeneID" id="14903579"/>
<reference evidence="8 9" key="1">
    <citation type="submission" date="2011-07" db="EMBL/GenBank/DDBJ databases">
        <authorList>
            <person name="Coyne R."/>
            <person name="Brami D."/>
            <person name="Johnson J."/>
            <person name="Hostetler J."/>
            <person name="Hannick L."/>
            <person name="Clark T."/>
            <person name="Cassidy-Hanley D."/>
            <person name="Inman J."/>
        </authorList>
    </citation>
    <scope>NUCLEOTIDE SEQUENCE [LARGE SCALE GENOMIC DNA]</scope>
    <source>
        <strain evidence="8 9">G5</strain>
    </source>
</reference>
<keyword evidence="9" id="KW-1185">Reference proteome</keyword>
<name>G0R4T7_ICHMU</name>
<evidence type="ECO:0000256" key="1">
    <source>
        <dbReference type="ARBA" id="ARBA00004635"/>
    </source>
</evidence>
<gene>
    <name evidence="8" type="ORF">IMG5_194740</name>
</gene>
<dbReference type="PANTHER" id="PTHR47979">
    <property type="entry name" value="DRAB11-RELATED"/>
    <property type="match status" value="1"/>
</dbReference>
<evidence type="ECO:0000256" key="5">
    <source>
        <dbReference type="ARBA" id="ARBA00023136"/>
    </source>
</evidence>
<dbReference type="SUPFAM" id="SSF52540">
    <property type="entry name" value="P-loop containing nucleoside triphosphate hydrolases"/>
    <property type="match status" value="1"/>
</dbReference>
<dbReference type="InterPro" id="IPR027417">
    <property type="entry name" value="P-loop_NTPase"/>
</dbReference>
<comment type="subcellular location">
    <subcellularLocation>
        <location evidence="1">Membrane</location>
        <topology evidence="1">Lipid-anchor</topology>
    </subcellularLocation>
</comment>
<dbReference type="OMA" id="VNDIAHV"/>
<dbReference type="Proteomes" id="UP000008983">
    <property type="component" value="Unassembled WGS sequence"/>
</dbReference>
<keyword evidence="5" id="KW-0472">Membrane</keyword>
<dbReference type="Pfam" id="PF00071">
    <property type="entry name" value="Ras"/>
    <property type="match status" value="1"/>
</dbReference>
<dbReference type="NCBIfam" id="TIGR00231">
    <property type="entry name" value="small_GTP"/>
    <property type="match status" value="1"/>
</dbReference>
<evidence type="ECO:0000256" key="2">
    <source>
        <dbReference type="ARBA" id="ARBA00006270"/>
    </source>
</evidence>
<keyword evidence="7" id="KW-0636">Prenylation</keyword>
<dbReference type="OrthoDB" id="9989112at2759"/>
<proteinExistence type="inferred from homology"/>
<comment type="similarity">
    <text evidence="2">Belongs to the small GTPase superfamily. Rab family.</text>
</comment>
<evidence type="ECO:0000313" key="9">
    <source>
        <dbReference type="Proteomes" id="UP000008983"/>
    </source>
</evidence>
<dbReference type="AlphaFoldDB" id="G0R4T7"/>
<dbReference type="STRING" id="857967.G0R4T7"/>
<dbReference type="Gene3D" id="3.40.50.300">
    <property type="entry name" value="P-loop containing nucleotide triphosphate hydrolases"/>
    <property type="match status" value="1"/>
</dbReference>
<keyword evidence="4" id="KW-0342">GTP-binding</keyword>
<dbReference type="SMART" id="SM00176">
    <property type="entry name" value="RAN"/>
    <property type="match status" value="1"/>
</dbReference>
<evidence type="ECO:0000256" key="4">
    <source>
        <dbReference type="ARBA" id="ARBA00023134"/>
    </source>
</evidence>
<dbReference type="EMBL" id="GL984355">
    <property type="protein sequence ID" value="EGR27525.1"/>
    <property type="molecule type" value="Genomic_DNA"/>
</dbReference>
<dbReference type="InParanoid" id="G0R4T7"/>
<dbReference type="RefSeq" id="XP_004024977.1">
    <property type="nucleotide sequence ID" value="XM_004024928.1"/>
</dbReference>
<dbReference type="GO" id="GO:0003924">
    <property type="term" value="F:GTPase activity"/>
    <property type="evidence" value="ECO:0007669"/>
    <property type="project" value="InterPro"/>
</dbReference>
<dbReference type="PRINTS" id="PR00449">
    <property type="entry name" value="RASTRNSFRMNG"/>
</dbReference>